<feature type="signal peptide" evidence="1">
    <location>
        <begin position="1"/>
        <end position="26"/>
    </location>
</feature>
<evidence type="ECO:0000259" key="2">
    <source>
        <dbReference type="Pfam" id="PF12697"/>
    </source>
</evidence>
<dbReference type="Pfam" id="PF12697">
    <property type="entry name" value="Abhydrolase_6"/>
    <property type="match status" value="1"/>
</dbReference>
<dbReference type="InterPro" id="IPR000073">
    <property type="entry name" value="AB_hydrolase_1"/>
</dbReference>
<keyword evidence="1" id="KW-0732">Signal</keyword>
<keyword evidence="4" id="KW-1185">Reference proteome</keyword>
<dbReference type="InterPro" id="IPR029058">
    <property type="entry name" value="AB_hydrolase_fold"/>
</dbReference>
<comment type="caution">
    <text evidence="3">The sequence shown here is derived from an EMBL/GenBank/DDBJ whole genome shotgun (WGS) entry which is preliminary data.</text>
</comment>
<dbReference type="GO" id="GO:0016787">
    <property type="term" value="F:hydrolase activity"/>
    <property type="evidence" value="ECO:0007669"/>
    <property type="project" value="UniProtKB-KW"/>
</dbReference>
<gene>
    <name evidence="3" type="ORF">GCM10009547_04960</name>
</gene>
<dbReference type="Gene3D" id="3.40.50.1820">
    <property type="entry name" value="alpha/beta hydrolase"/>
    <property type="match status" value="1"/>
</dbReference>
<proteinExistence type="predicted"/>
<dbReference type="Proteomes" id="UP001500957">
    <property type="component" value="Unassembled WGS sequence"/>
</dbReference>
<evidence type="ECO:0000313" key="3">
    <source>
        <dbReference type="EMBL" id="GAA0606040.1"/>
    </source>
</evidence>
<feature type="chain" id="PRO_5047433858" evidence="1">
    <location>
        <begin position="27"/>
        <end position="351"/>
    </location>
</feature>
<evidence type="ECO:0000313" key="4">
    <source>
        <dbReference type="Proteomes" id="UP001500957"/>
    </source>
</evidence>
<dbReference type="PANTHER" id="PTHR43798">
    <property type="entry name" value="MONOACYLGLYCEROL LIPASE"/>
    <property type="match status" value="1"/>
</dbReference>
<organism evidence="3 4">
    <name type="scientific">Sporichthya brevicatena</name>
    <dbReference type="NCBI Taxonomy" id="171442"/>
    <lineage>
        <taxon>Bacteria</taxon>
        <taxon>Bacillati</taxon>
        <taxon>Actinomycetota</taxon>
        <taxon>Actinomycetes</taxon>
        <taxon>Sporichthyales</taxon>
        <taxon>Sporichthyaceae</taxon>
        <taxon>Sporichthya</taxon>
    </lineage>
</organism>
<dbReference type="RefSeq" id="WP_344601227.1">
    <property type="nucleotide sequence ID" value="NZ_BAAAHE010000005.1"/>
</dbReference>
<reference evidence="3 4" key="1">
    <citation type="journal article" date="2019" name="Int. J. Syst. Evol. Microbiol.">
        <title>The Global Catalogue of Microorganisms (GCM) 10K type strain sequencing project: providing services to taxonomists for standard genome sequencing and annotation.</title>
        <authorList>
            <consortium name="The Broad Institute Genomics Platform"/>
            <consortium name="The Broad Institute Genome Sequencing Center for Infectious Disease"/>
            <person name="Wu L."/>
            <person name="Ma J."/>
        </authorList>
    </citation>
    <scope>NUCLEOTIDE SEQUENCE [LARGE SCALE GENOMIC DNA]</scope>
    <source>
        <strain evidence="3 4">JCM 10671</strain>
    </source>
</reference>
<dbReference type="SUPFAM" id="SSF53474">
    <property type="entry name" value="alpha/beta-Hydrolases"/>
    <property type="match status" value="1"/>
</dbReference>
<sequence>MRPLLSGLVAGVLTAGLLSAPGGTSAASAASTQNPFDIVEVPISFAVKNTNRTTVPCASDGKDYTIRGVVIGPRETVAGGRAATLYLHAVTWTSEYFHLDIPGHNYARSLAALGHVSIAVDRLGYGKSDHPAGLGTCFGSEADVAGQMVDALRAGDYQVAGRTAAPFEKVFLGGSSVGGMIANIAAYSFHNVDGVINQGFGDFAASSYAAEEVFKASTSCFEGGDSGALKDYVHFAKDSLETFYFNTASPEVRRHVPAPAPDPCGQIESVMAGIGNDVLRLGEIDVPVLLVFGTADAVFPPPAIIQQDLRSFGSAEVTRAGIPGASHFPILEQHVDLMLGATDQWLENRLK</sequence>
<dbReference type="PANTHER" id="PTHR43798:SF33">
    <property type="entry name" value="HYDROLASE, PUTATIVE (AFU_ORTHOLOGUE AFUA_2G14860)-RELATED"/>
    <property type="match status" value="1"/>
</dbReference>
<dbReference type="InterPro" id="IPR050266">
    <property type="entry name" value="AB_hydrolase_sf"/>
</dbReference>
<dbReference type="EMBL" id="BAAAHE010000005">
    <property type="protein sequence ID" value="GAA0606040.1"/>
    <property type="molecule type" value="Genomic_DNA"/>
</dbReference>
<evidence type="ECO:0000256" key="1">
    <source>
        <dbReference type="SAM" id="SignalP"/>
    </source>
</evidence>
<feature type="domain" description="AB hydrolase-1" evidence="2">
    <location>
        <begin position="94"/>
        <end position="334"/>
    </location>
</feature>
<keyword evidence="3" id="KW-0378">Hydrolase</keyword>
<name>A0ABN1G891_9ACTN</name>
<accession>A0ABN1G891</accession>
<protein>
    <submittedName>
        <fullName evidence="3">Alpha/beta fold hydrolase</fullName>
    </submittedName>
</protein>